<reference evidence="1 2" key="1">
    <citation type="submission" date="2018-08" db="EMBL/GenBank/DDBJ databases">
        <title>Draft genome sequence of Psychrilyobacter sp. strain SD5 isolated from Black Sea water.</title>
        <authorList>
            <person name="Yadav S."/>
            <person name="Villanueva L."/>
            <person name="Damste J.S.S."/>
        </authorList>
    </citation>
    <scope>NUCLEOTIDE SEQUENCE [LARGE SCALE GENOMIC DNA]</scope>
    <source>
        <strain evidence="1 2">SD5</strain>
    </source>
</reference>
<dbReference type="EMBL" id="QUAJ01000021">
    <property type="protein sequence ID" value="REI40342.1"/>
    <property type="molecule type" value="Genomic_DNA"/>
</dbReference>
<evidence type="ECO:0000313" key="2">
    <source>
        <dbReference type="Proteomes" id="UP000263486"/>
    </source>
</evidence>
<dbReference type="Proteomes" id="UP000263486">
    <property type="component" value="Unassembled WGS sequence"/>
</dbReference>
<proteinExistence type="predicted"/>
<sequence length="155" mass="16774">MKKLILVGLFILGLDLYPVGINLGVGGSYGKFSGNKTGSLNLNLEIVHEIFPDIELGFGGIGEFNFSDRGMETFPVYLSGKFYSQNIPGLYTVGRYGRTLYKDSDKIGAYAYLGIGKKLESGLSVEGGFSLANQDTEESVLNNGNIALLLIMPIF</sequence>
<keyword evidence="2" id="KW-1185">Reference proteome</keyword>
<comment type="caution">
    <text evidence="1">The sequence shown here is derived from an EMBL/GenBank/DDBJ whole genome shotgun (WGS) entry which is preliminary data.</text>
</comment>
<evidence type="ECO:0000313" key="1">
    <source>
        <dbReference type="EMBL" id="REI40342.1"/>
    </source>
</evidence>
<evidence type="ECO:0008006" key="3">
    <source>
        <dbReference type="Google" id="ProtNLM"/>
    </source>
</evidence>
<accession>A0ABX9KFK5</accession>
<protein>
    <recommendedName>
        <fullName evidence="3">Outer membrane protein beta-barrel domain-containing protein</fullName>
    </recommendedName>
</protein>
<organism evidence="1 2">
    <name type="scientific">Psychrilyobacter piezotolerans</name>
    <dbReference type="NCBI Taxonomy" id="2293438"/>
    <lineage>
        <taxon>Bacteria</taxon>
        <taxon>Fusobacteriati</taxon>
        <taxon>Fusobacteriota</taxon>
        <taxon>Fusobacteriia</taxon>
        <taxon>Fusobacteriales</taxon>
        <taxon>Fusobacteriaceae</taxon>
        <taxon>Psychrilyobacter</taxon>
    </lineage>
</organism>
<name>A0ABX9KFK5_9FUSO</name>
<dbReference type="RefSeq" id="WP_114643019.1">
    <property type="nucleotide sequence ID" value="NZ_JAACIO010000015.1"/>
</dbReference>
<gene>
    <name evidence="1" type="ORF">DYH56_11495</name>
</gene>